<keyword evidence="2" id="KW-1185">Reference proteome</keyword>
<sequence length="477" mass="51911">MDLLGTSQIAQLLGVSYLRVWLYRKRPAFPSPARREGRREYFEPDAIWRWAAGEGRRLAARAPTLYRPVDAGYPAGYKQAEVIDGYVLLWWDTALGSVCVAYPVGDSVDPDLQHLAQAVPRADIAVLVLDTWDAAGPELAAVDRIAPDRRYGLDWPELARAIGGPAPWWPPALRSPADMLRWRPGIEPTLIKPIPGTDVMPLLALAHDEPADSSIALAMHHMVGRIQAQADESARSALTMLEEHTWPEHRAAITLAAKPQIPTHPDHDVPETILRDGWNRILARTDTLAEDGVRIADEWDGGEYFPFSAFTEVTPRAGTAAGEWAATLTPSSRTAAHAAVGRSSIQHTHQDPATGLPAITDEKGVLYAAVPQRLPATAPLAQVILQDATVWIRTADGRLYLAPRYPGNGINWGYRGSGPHALAGLLNLLLDDINAAAPSTLDTHILPGLLGLAMTKWPSGTVLSRDDLIAARDHIND</sequence>
<organism evidence="1 2">
    <name type="scientific">Streptosporangium subroseum</name>
    <dbReference type="NCBI Taxonomy" id="106412"/>
    <lineage>
        <taxon>Bacteria</taxon>
        <taxon>Bacillati</taxon>
        <taxon>Actinomycetota</taxon>
        <taxon>Actinomycetes</taxon>
        <taxon>Streptosporangiales</taxon>
        <taxon>Streptosporangiaceae</taxon>
        <taxon>Streptosporangium</taxon>
    </lineage>
</organism>
<dbReference type="RefSeq" id="WP_089213218.1">
    <property type="nucleotide sequence ID" value="NZ_FZOD01000086.1"/>
</dbReference>
<proteinExistence type="predicted"/>
<name>A0A239P5P6_9ACTN</name>
<dbReference type="OrthoDB" id="4517419at2"/>
<evidence type="ECO:0000313" key="1">
    <source>
        <dbReference type="EMBL" id="SNT61928.1"/>
    </source>
</evidence>
<dbReference type="AlphaFoldDB" id="A0A239P5P6"/>
<dbReference type="EMBL" id="FZOD01000086">
    <property type="protein sequence ID" value="SNT61928.1"/>
    <property type="molecule type" value="Genomic_DNA"/>
</dbReference>
<reference evidence="1 2" key="1">
    <citation type="submission" date="2017-06" db="EMBL/GenBank/DDBJ databases">
        <authorList>
            <person name="Kim H.J."/>
            <person name="Triplett B.A."/>
        </authorList>
    </citation>
    <scope>NUCLEOTIDE SEQUENCE [LARGE SCALE GENOMIC DNA]</scope>
    <source>
        <strain evidence="1 2">CGMCC 4.2132</strain>
    </source>
</reference>
<gene>
    <name evidence="1" type="ORF">SAMN05216276_108621</name>
</gene>
<evidence type="ECO:0000313" key="2">
    <source>
        <dbReference type="Proteomes" id="UP000198282"/>
    </source>
</evidence>
<protein>
    <submittedName>
        <fullName evidence="1">Uncharacterized protein</fullName>
    </submittedName>
</protein>
<accession>A0A239P5P6</accession>
<dbReference type="Proteomes" id="UP000198282">
    <property type="component" value="Unassembled WGS sequence"/>
</dbReference>